<reference evidence="1 2" key="1">
    <citation type="submission" date="2021-06" db="EMBL/GenBank/DDBJ databases">
        <title>Caerostris extrusa draft genome.</title>
        <authorList>
            <person name="Kono N."/>
            <person name="Arakawa K."/>
        </authorList>
    </citation>
    <scope>NUCLEOTIDE SEQUENCE [LARGE SCALE GENOMIC DNA]</scope>
</reference>
<dbReference type="Proteomes" id="UP001054945">
    <property type="component" value="Unassembled WGS sequence"/>
</dbReference>
<proteinExistence type="predicted"/>
<comment type="caution">
    <text evidence="1">The sequence shown here is derived from an EMBL/GenBank/DDBJ whole genome shotgun (WGS) entry which is preliminary data.</text>
</comment>
<protein>
    <submittedName>
        <fullName evidence="1">Uncharacterized protein</fullName>
    </submittedName>
</protein>
<dbReference type="AlphaFoldDB" id="A0AAV4WM52"/>
<dbReference type="EMBL" id="BPLR01016417">
    <property type="protein sequence ID" value="GIY83687.1"/>
    <property type="molecule type" value="Genomic_DNA"/>
</dbReference>
<evidence type="ECO:0000313" key="1">
    <source>
        <dbReference type="EMBL" id="GIY83687.1"/>
    </source>
</evidence>
<gene>
    <name evidence="1" type="ORF">CEXT_510701</name>
</gene>
<sequence length="116" mass="13012">MSFKKHSPFVECRSSRTGIVLFSLQEGGNSSEGRVLRDCIGAVFVKRLERGSPKFKRFISGEEKEEDSSPEIKFASRLHFSSLHQLTVFFPALHTRISCSTLSSSIALSITCEIRK</sequence>
<keyword evidence="2" id="KW-1185">Reference proteome</keyword>
<name>A0AAV4WM52_CAEEX</name>
<organism evidence="1 2">
    <name type="scientific">Caerostris extrusa</name>
    <name type="common">Bark spider</name>
    <name type="synonym">Caerostris bankana</name>
    <dbReference type="NCBI Taxonomy" id="172846"/>
    <lineage>
        <taxon>Eukaryota</taxon>
        <taxon>Metazoa</taxon>
        <taxon>Ecdysozoa</taxon>
        <taxon>Arthropoda</taxon>
        <taxon>Chelicerata</taxon>
        <taxon>Arachnida</taxon>
        <taxon>Araneae</taxon>
        <taxon>Araneomorphae</taxon>
        <taxon>Entelegynae</taxon>
        <taxon>Araneoidea</taxon>
        <taxon>Araneidae</taxon>
        <taxon>Caerostris</taxon>
    </lineage>
</organism>
<evidence type="ECO:0000313" key="2">
    <source>
        <dbReference type="Proteomes" id="UP001054945"/>
    </source>
</evidence>
<accession>A0AAV4WM52</accession>